<dbReference type="InterPro" id="IPR006053">
    <property type="entry name" value="TNF"/>
</dbReference>
<accession>A0A1L8F3P0</accession>
<dbReference type="GO" id="GO:2001238">
    <property type="term" value="P:positive regulation of extrinsic apoptotic signaling pathway"/>
    <property type="evidence" value="ECO:0000318"/>
    <property type="project" value="GO_Central"/>
</dbReference>
<keyword evidence="3" id="KW-0202">Cytokine</keyword>
<evidence type="ECO:0000256" key="3">
    <source>
        <dbReference type="ARBA" id="ARBA00022514"/>
    </source>
</evidence>
<dbReference type="SMART" id="SM00207">
    <property type="entry name" value="TNF"/>
    <property type="match status" value="1"/>
</dbReference>
<comment type="similarity">
    <text evidence="2">Belongs to the tumor necrosis factor family.</text>
</comment>
<evidence type="ECO:0000313" key="7">
    <source>
        <dbReference type="RefSeq" id="XP_018088744.1"/>
    </source>
</evidence>
<dbReference type="InterPro" id="IPR008983">
    <property type="entry name" value="Tumour_necrosis_fac-like_dom"/>
</dbReference>
<comment type="subcellular location">
    <subcellularLocation>
        <location evidence="1">Membrane</location>
    </subcellularLocation>
</comment>
<proteinExistence type="inferred from homology"/>
<dbReference type="AGR" id="Xenbase:XB-GENE-17335928"/>
<dbReference type="GO" id="GO:0016020">
    <property type="term" value="C:membrane"/>
    <property type="evidence" value="ECO:0007669"/>
    <property type="project" value="UniProtKB-SubCell"/>
</dbReference>
<dbReference type="InterPro" id="IPR006052">
    <property type="entry name" value="TNF_dom"/>
</dbReference>
<name>A0A1L8F3P0_XENLA</name>
<dbReference type="GO" id="GO:0006955">
    <property type="term" value="P:immune response"/>
    <property type="evidence" value="ECO:0000318"/>
    <property type="project" value="GO_Central"/>
</dbReference>
<dbReference type="GO" id="GO:0005164">
    <property type="term" value="F:tumor necrosis factor receptor binding"/>
    <property type="evidence" value="ECO:0007669"/>
    <property type="project" value="InterPro"/>
</dbReference>
<dbReference type="OrthoDB" id="5983780at2759"/>
<dbReference type="PRINTS" id="PR01234">
    <property type="entry name" value="TNECROSISFCT"/>
</dbReference>
<evidence type="ECO:0000256" key="4">
    <source>
        <dbReference type="ARBA" id="ARBA00023136"/>
    </source>
</evidence>
<sequence length="227" mass="25759">MNSVESQMENGLLIVRHQRSNRDSTWRCVSICAFLLLLGSTILFALLHFQIIPNFGNKDESKMPEILAIKTYLESVPEARAQARKGQKMAAHFTGVKESDKLVWENYDSDSSIAEKMLKDNAIVIPEHGLYFVYTQVSFTGPDCQREPLHLTHTVNILRESYPTEEPILTSMKTVCEVRSDSTWFQSVYEGGIFNLEKGSVISTETKDIEFLDDDKESKIYLGILAV</sequence>
<keyword evidence="4" id="KW-0472">Membrane</keyword>
<reference evidence="7" key="1">
    <citation type="submission" date="2025-08" db="UniProtKB">
        <authorList>
            <consortium name="RefSeq"/>
        </authorList>
    </citation>
    <scope>IDENTIFICATION</scope>
    <source>
        <strain evidence="7">J_2021</strain>
        <tissue evidence="7">Erythrocytes</tissue>
    </source>
</reference>
<evidence type="ECO:0000256" key="1">
    <source>
        <dbReference type="ARBA" id="ARBA00004370"/>
    </source>
</evidence>
<dbReference type="CTD" id="108700235"/>
<gene>
    <name evidence="7 8" type="primary">tnf.S</name>
</gene>
<dbReference type="SUPFAM" id="SSF49842">
    <property type="entry name" value="TNF-like"/>
    <property type="match status" value="1"/>
</dbReference>
<dbReference type="GO" id="GO:0005615">
    <property type="term" value="C:extracellular space"/>
    <property type="evidence" value="ECO:0000318"/>
    <property type="project" value="GO_Central"/>
</dbReference>
<dbReference type="SMR" id="A0A1L8F3P0"/>
<dbReference type="PANTHER" id="PTHR11471:SF58">
    <property type="entry name" value="TUMOR NECROSIS FACTOR"/>
    <property type="match status" value="1"/>
</dbReference>
<dbReference type="GeneID" id="108700235"/>
<evidence type="ECO:0000256" key="2">
    <source>
        <dbReference type="ARBA" id="ARBA00008670"/>
    </source>
</evidence>
<dbReference type="PANTHER" id="PTHR11471">
    <property type="entry name" value="TUMOR NECROSIS FACTOR FAMILY MEMBER"/>
    <property type="match status" value="1"/>
</dbReference>
<evidence type="ECO:0000259" key="5">
    <source>
        <dbReference type="PROSITE" id="PS50049"/>
    </source>
</evidence>
<dbReference type="Xenbase" id="XB-GENE-17335928">
    <property type="gene designation" value="tnf.S"/>
</dbReference>
<protein>
    <submittedName>
        <fullName evidence="7">Tumor necrosis factor</fullName>
    </submittedName>
</protein>
<dbReference type="AlphaFoldDB" id="A0A1L8F3P0"/>
<dbReference type="PaxDb" id="8355-A0A1L8F3P0"/>
<evidence type="ECO:0000313" key="8">
    <source>
        <dbReference type="Xenbase" id="XB-GENE-17335928"/>
    </source>
</evidence>
<dbReference type="Gene3D" id="2.60.120.40">
    <property type="match status" value="1"/>
</dbReference>
<dbReference type="STRING" id="8355.A0A1L8F3P0"/>
<dbReference type="GO" id="GO:0005125">
    <property type="term" value="F:cytokine activity"/>
    <property type="evidence" value="ECO:0000318"/>
    <property type="project" value="GO_Central"/>
</dbReference>
<dbReference type="OMA" id="RDSTWRC"/>
<dbReference type="Bgee" id="108700235">
    <property type="expression patterns" value="Expressed in zone of skin and 12 other cell types or tissues"/>
</dbReference>
<dbReference type="RefSeq" id="XP_018088744.1">
    <property type="nucleotide sequence ID" value="XM_018233255.2"/>
</dbReference>
<dbReference type="Proteomes" id="UP000186698">
    <property type="component" value="Chromosome 8S"/>
</dbReference>
<feature type="domain" description="THD" evidence="5">
    <location>
        <begin position="89"/>
        <end position="227"/>
    </location>
</feature>
<dbReference type="GO" id="GO:0007166">
    <property type="term" value="P:cell surface receptor signaling pathway"/>
    <property type="evidence" value="ECO:0000318"/>
    <property type="project" value="GO_Central"/>
</dbReference>
<organism evidence="6 7">
    <name type="scientific">Xenopus laevis</name>
    <name type="common">African clawed frog</name>
    <dbReference type="NCBI Taxonomy" id="8355"/>
    <lineage>
        <taxon>Eukaryota</taxon>
        <taxon>Metazoa</taxon>
        <taxon>Chordata</taxon>
        <taxon>Craniata</taxon>
        <taxon>Vertebrata</taxon>
        <taxon>Euteleostomi</taxon>
        <taxon>Amphibia</taxon>
        <taxon>Batrachia</taxon>
        <taxon>Anura</taxon>
        <taxon>Pipoidea</taxon>
        <taxon>Pipidae</taxon>
        <taxon>Xenopodinae</taxon>
        <taxon>Xenopus</taxon>
        <taxon>Xenopus</taxon>
    </lineage>
</organism>
<keyword evidence="6" id="KW-1185">Reference proteome</keyword>
<dbReference type="GO" id="GO:0043123">
    <property type="term" value="P:positive regulation of canonical NF-kappaB signal transduction"/>
    <property type="evidence" value="ECO:0000318"/>
    <property type="project" value="GO_Central"/>
</dbReference>
<dbReference type="CDD" id="cd00184">
    <property type="entry name" value="TNF"/>
    <property type="match status" value="1"/>
</dbReference>
<evidence type="ECO:0000313" key="6">
    <source>
        <dbReference type="Proteomes" id="UP000186698"/>
    </source>
</evidence>
<dbReference type="KEGG" id="xla:108700235"/>
<dbReference type="PROSITE" id="PS50049">
    <property type="entry name" value="THD_2"/>
    <property type="match status" value="1"/>
</dbReference>
<dbReference type="Pfam" id="PF00229">
    <property type="entry name" value="TNF"/>
    <property type="match status" value="1"/>
</dbReference>